<evidence type="ECO:0000259" key="5">
    <source>
        <dbReference type="PROSITE" id="PS51935"/>
    </source>
</evidence>
<dbReference type="PROSITE" id="PS51935">
    <property type="entry name" value="NLPC_P60"/>
    <property type="match status" value="1"/>
</dbReference>
<evidence type="ECO:0000256" key="3">
    <source>
        <dbReference type="ARBA" id="ARBA00022801"/>
    </source>
</evidence>
<feature type="domain" description="NlpC/P60" evidence="5">
    <location>
        <begin position="188"/>
        <end position="313"/>
    </location>
</feature>
<protein>
    <submittedName>
        <fullName evidence="6">NlpC/P60 family protein</fullName>
    </submittedName>
</protein>
<accession>A0ABV5BHI6</accession>
<keyword evidence="2" id="KW-0645">Protease</keyword>
<comment type="similarity">
    <text evidence="1">Belongs to the peptidase C40 family.</text>
</comment>
<dbReference type="PANTHER" id="PTHR47053:SF3">
    <property type="entry name" value="GAMMA-D-GLUTAMYL-L-LYSINE DIPEPTIDYL-PEPTIDASE"/>
    <property type="match status" value="1"/>
</dbReference>
<evidence type="ECO:0000256" key="1">
    <source>
        <dbReference type="ARBA" id="ARBA00007074"/>
    </source>
</evidence>
<evidence type="ECO:0000313" key="7">
    <source>
        <dbReference type="Proteomes" id="UP001580407"/>
    </source>
</evidence>
<reference evidence="6 7" key="1">
    <citation type="submission" date="2024-09" db="EMBL/GenBank/DDBJ databases">
        <authorList>
            <person name="Ruan L."/>
        </authorList>
    </citation>
    <scope>NUCLEOTIDE SEQUENCE [LARGE SCALE GENOMIC DNA]</scope>
    <source>
        <strain evidence="6 7">D33</strain>
    </source>
</reference>
<dbReference type="SUPFAM" id="SSF54001">
    <property type="entry name" value="Cysteine proteinases"/>
    <property type="match status" value="1"/>
</dbReference>
<gene>
    <name evidence="6" type="ORF">ACE3NQ_23920</name>
</gene>
<organism evidence="6 7">
    <name type="scientific">Paenibacillus terreus</name>
    <dbReference type="NCBI Taxonomy" id="1387834"/>
    <lineage>
        <taxon>Bacteria</taxon>
        <taxon>Bacillati</taxon>
        <taxon>Bacillota</taxon>
        <taxon>Bacilli</taxon>
        <taxon>Bacillales</taxon>
        <taxon>Paenibacillaceae</taxon>
        <taxon>Paenibacillus</taxon>
    </lineage>
</organism>
<proteinExistence type="inferred from homology"/>
<dbReference type="InterPro" id="IPR057812">
    <property type="entry name" value="SH3_YKFC_2nd"/>
</dbReference>
<sequence>MSKLAGTRMIVSVSVATVWSSPDSPRPIDAPALAAPALVEEWLKSMSIENKLDLYSASRIQTQVLYGTEIAAVEEQGEWLKIVIPDQSTHKEPAGYPGWVPKRQLAKCPEHTEFDAFAEVIAKKTILQVEPADAAAAVIELSFLTRLPLLEERIDEVIVSTPHGPGRLAKQDVRITGSWPASPESKEKLTGEQIVQDGQSFLGLPYLWGGMSAYGYDCSGFAYSMHKAQGILIPRDASDQSRQGNSIARDELEPGDLLFFAYDQGKGRVHHVGIYAGENRMIHSPDSSGSIEFVDLDTYKLKDEHCVSRRYWD</sequence>
<dbReference type="RefSeq" id="WP_375527686.1">
    <property type="nucleotide sequence ID" value="NZ_JBHILM010000033.1"/>
</dbReference>
<dbReference type="Gene3D" id="2.30.30.40">
    <property type="entry name" value="SH3 Domains"/>
    <property type="match status" value="2"/>
</dbReference>
<keyword evidence="4" id="KW-0788">Thiol protease</keyword>
<dbReference type="Proteomes" id="UP001580407">
    <property type="component" value="Unassembled WGS sequence"/>
</dbReference>
<keyword evidence="7" id="KW-1185">Reference proteome</keyword>
<keyword evidence="3" id="KW-0378">Hydrolase</keyword>
<dbReference type="InterPro" id="IPR038765">
    <property type="entry name" value="Papain-like_cys_pep_sf"/>
</dbReference>
<dbReference type="Pfam" id="PF23795">
    <property type="entry name" value="SH3_YKFC_2nd"/>
    <property type="match status" value="1"/>
</dbReference>
<dbReference type="EMBL" id="JBHILM010000033">
    <property type="protein sequence ID" value="MFB5683966.1"/>
    <property type="molecule type" value="Genomic_DNA"/>
</dbReference>
<dbReference type="InterPro" id="IPR051202">
    <property type="entry name" value="Peptidase_C40"/>
</dbReference>
<evidence type="ECO:0000313" key="6">
    <source>
        <dbReference type="EMBL" id="MFB5683966.1"/>
    </source>
</evidence>
<dbReference type="InterPro" id="IPR000064">
    <property type="entry name" value="NLP_P60_dom"/>
</dbReference>
<dbReference type="PANTHER" id="PTHR47053">
    <property type="entry name" value="MUREIN DD-ENDOPEPTIDASE MEPH-RELATED"/>
    <property type="match status" value="1"/>
</dbReference>
<comment type="caution">
    <text evidence="6">The sequence shown here is derived from an EMBL/GenBank/DDBJ whole genome shotgun (WGS) entry which is preliminary data.</text>
</comment>
<evidence type="ECO:0000256" key="4">
    <source>
        <dbReference type="ARBA" id="ARBA00022807"/>
    </source>
</evidence>
<evidence type="ECO:0000256" key="2">
    <source>
        <dbReference type="ARBA" id="ARBA00022670"/>
    </source>
</evidence>
<name>A0ABV5BHI6_9BACL</name>
<dbReference type="Gene3D" id="3.90.1720.10">
    <property type="entry name" value="endopeptidase domain like (from Nostoc punctiforme)"/>
    <property type="match status" value="1"/>
</dbReference>
<dbReference type="Pfam" id="PF00877">
    <property type="entry name" value="NLPC_P60"/>
    <property type="match status" value="1"/>
</dbReference>